<evidence type="ECO:0000256" key="6">
    <source>
        <dbReference type="ARBA" id="ARBA00022801"/>
    </source>
</evidence>
<evidence type="ECO:0000256" key="12">
    <source>
        <dbReference type="RuleBase" id="RU361274"/>
    </source>
</evidence>
<dbReference type="EMBL" id="JACHWP010000001">
    <property type="protein sequence ID" value="MBB3021842.1"/>
    <property type="molecule type" value="Genomic_DNA"/>
</dbReference>
<dbReference type="RefSeq" id="WP_183373519.1">
    <property type="nucleotide sequence ID" value="NZ_CBCSFZ010000024.1"/>
</dbReference>
<evidence type="ECO:0000256" key="8">
    <source>
        <dbReference type="ARBA" id="ARBA00023008"/>
    </source>
</evidence>
<dbReference type="NCBIfam" id="TIGR00726">
    <property type="entry name" value="peptidoglycan editing factor PgeF"/>
    <property type="match status" value="1"/>
</dbReference>
<organism evidence="13 14">
    <name type="scientific">Helcobacillus massiliensis</name>
    <dbReference type="NCBI Taxonomy" id="521392"/>
    <lineage>
        <taxon>Bacteria</taxon>
        <taxon>Bacillati</taxon>
        <taxon>Actinomycetota</taxon>
        <taxon>Actinomycetes</taxon>
        <taxon>Micrococcales</taxon>
        <taxon>Dermabacteraceae</taxon>
        <taxon>Helcobacillus</taxon>
    </lineage>
</organism>
<keyword evidence="4" id="KW-0808">Transferase</keyword>
<dbReference type="Pfam" id="PF02578">
    <property type="entry name" value="Cu-oxidase_4"/>
    <property type="match status" value="1"/>
</dbReference>
<dbReference type="Proteomes" id="UP000568050">
    <property type="component" value="Unassembled WGS sequence"/>
</dbReference>
<evidence type="ECO:0000256" key="3">
    <source>
        <dbReference type="ARBA" id="ARBA00007353"/>
    </source>
</evidence>
<accession>A0A839QPD2</accession>
<evidence type="ECO:0000256" key="11">
    <source>
        <dbReference type="ARBA" id="ARBA00049893"/>
    </source>
</evidence>
<dbReference type="InterPro" id="IPR011324">
    <property type="entry name" value="Cytotoxic_necrot_fac-like_cat"/>
</dbReference>
<keyword evidence="8" id="KW-0186">Copper</keyword>
<dbReference type="InterPro" id="IPR038371">
    <property type="entry name" value="Cu_polyphenol_OxRdtase_sf"/>
</dbReference>
<dbReference type="GO" id="GO:0017061">
    <property type="term" value="F:S-methyl-5-thioadenosine phosphorylase activity"/>
    <property type="evidence" value="ECO:0007669"/>
    <property type="project" value="UniProtKB-EC"/>
</dbReference>
<sequence length="257" mass="27475">MTTPDQPWARRPAIPGLRALVTTVHAGNLALHAGADPGGARAARARLEERIGRRVLFVSQIHSPRVVRIDRTTDLDAFAADPPECDALVTARDDVALAMMVADCMPIAFADPDAGVVGAAHAGRRGLLDGVIQNTVAAMTDLGARPERIRASVGPSICGRCYEVPADMLEEAVRSNPAASGETRWGTPAVDLQSGARWALEQAGIRDEHMELPTVCTLEDEDFFSHRRSSASGRFATAVWRDGSAENPDSARHAAQR</sequence>
<protein>
    <recommendedName>
        <fullName evidence="12">Purine nucleoside phosphorylase</fullName>
    </recommendedName>
</protein>
<dbReference type="GO" id="GO:0016787">
    <property type="term" value="F:hydrolase activity"/>
    <property type="evidence" value="ECO:0007669"/>
    <property type="project" value="UniProtKB-KW"/>
</dbReference>
<dbReference type="InterPro" id="IPR003730">
    <property type="entry name" value="Cu_polyphenol_OxRdtase"/>
</dbReference>
<dbReference type="Gene3D" id="3.60.140.10">
    <property type="entry name" value="CNF1/YfiH-like putative cysteine hydrolases"/>
    <property type="match status" value="1"/>
</dbReference>
<evidence type="ECO:0000313" key="14">
    <source>
        <dbReference type="Proteomes" id="UP000568050"/>
    </source>
</evidence>
<evidence type="ECO:0000256" key="1">
    <source>
        <dbReference type="ARBA" id="ARBA00000553"/>
    </source>
</evidence>
<evidence type="ECO:0000256" key="9">
    <source>
        <dbReference type="ARBA" id="ARBA00047989"/>
    </source>
</evidence>
<evidence type="ECO:0000256" key="7">
    <source>
        <dbReference type="ARBA" id="ARBA00022833"/>
    </source>
</evidence>
<dbReference type="AlphaFoldDB" id="A0A839QPD2"/>
<name>A0A839QPD2_9MICO</name>
<comment type="function">
    <text evidence="2">Purine nucleoside enzyme that catalyzes the phosphorolysis of adenosine and inosine nucleosides, yielding D-ribose 1-phosphate and the respective free bases, adenine and hypoxanthine. Also catalyzes the phosphorolysis of S-methyl-5'-thioadenosine into adenine and S-methyl-5-thio-alpha-D-ribose 1-phosphate. Also has adenosine deaminase activity.</text>
</comment>
<comment type="similarity">
    <text evidence="3 12">Belongs to the purine nucleoside phosphorylase YfiH/LACC1 family.</text>
</comment>
<evidence type="ECO:0000256" key="10">
    <source>
        <dbReference type="ARBA" id="ARBA00048968"/>
    </source>
</evidence>
<comment type="caution">
    <text evidence="13">The sequence shown here is derived from an EMBL/GenBank/DDBJ whole genome shotgun (WGS) entry which is preliminary data.</text>
</comment>
<dbReference type="PANTHER" id="PTHR30616">
    <property type="entry name" value="UNCHARACTERIZED PROTEIN YFIH"/>
    <property type="match status" value="1"/>
</dbReference>
<evidence type="ECO:0000313" key="13">
    <source>
        <dbReference type="EMBL" id="MBB3021842.1"/>
    </source>
</evidence>
<evidence type="ECO:0000256" key="4">
    <source>
        <dbReference type="ARBA" id="ARBA00022679"/>
    </source>
</evidence>
<comment type="catalytic activity">
    <reaction evidence="11">
        <text>S-methyl-5'-thioadenosine + phosphate = 5-(methylsulfanyl)-alpha-D-ribose 1-phosphate + adenine</text>
        <dbReference type="Rhea" id="RHEA:11852"/>
        <dbReference type="ChEBI" id="CHEBI:16708"/>
        <dbReference type="ChEBI" id="CHEBI:17509"/>
        <dbReference type="ChEBI" id="CHEBI:43474"/>
        <dbReference type="ChEBI" id="CHEBI:58533"/>
        <dbReference type="EC" id="2.4.2.28"/>
    </reaction>
    <physiologicalReaction direction="left-to-right" evidence="11">
        <dbReference type="Rhea" id="RHEA:11853"/>
    </physiologicalReaction>
</comment>
<dbReference type="SUPFAM" id="SSF64438">
    <property type="entry name" value="CNF1/YfiH-like putative cysteine hydrolases"/>
    <property type="match status" value="1"/>
</dbReference>
<keyword evidence="6" id="KW-0378">Hydrolase</keyword>
<keyword evidence="5" id="KW-0479">Metal-binding</keyword>
<keyword evidence="14" id="KW-1185">Reference proteome</keyword>
<dbReference type="GO" id="GO:0005507">
    <property type="term" value="F:copper ion binding"/>
    <property type="evidence" value="ECO:0007669"/>
    <property type="project" value="TreeGrafter"/>
</dbReference>
<evidence type="ECO:0000256" key="5">
    <source>
        <dbReference type="ARBA" id="ARBA00022723"/>
    </source>
</evidence>
<proteinExistence type="inferred from homology"/>
<dbReference type="PANTHER" id="PTHR30616:SF2">
    <property type="entry name" value="PURINE NUCLEOSIDE PHOSPHORYLASE LACC1"/>
    <property type="match status" value="1"/>
</dbReference>
<comment type="catalytic activity">
    <reaction evidence="1">
        <text>inosine + phosphate = alpha-D-ribose 1-phosphate + hypoxanthine</text>
        <dbReference type="Rhea" id="RHEA:27646"/>
        <dbReference type="ChEBI" id="CHEBI:17368"/>
        <dbReference type="ChEBI" id="CHEBI:17596"/>
        <dbReference type="ChEBI" id="CHEBI:43474"/>
        <dbReference type="ChEBI" id="CHEBI:57720"/>
        <dbReference type="EC" id="2.4.2.1"/>
    </reaction>
    <physiologicalReaction direction="left-to-right" evidence="1">
        <dbReference type="Rhea" id="RHEA:27647"/>
    </physiologicalReaction>
</comment>
<evidence type="ECO:0000256" key="2">
    <source>
        <dbReference type="ARBA" id="ARBA00003215"/>
    </source>
</evidence>
<dbReference type="CDD" id="cd16833">
    <property type="entry name" value="YfiH"/>
    <property type="match status" value="1"/>
</dbReference>
<gene>
    <name evidence="13" type="ORF">FHX50_000090</name>
</gene>
<reference evidence="13 14" key="1">
    <citation type="submission" date="2020-08" db="EMBL/GenBank/DDBJ databases">
        <title>Sequencing the genomes of 1000 actinobacteria strains.</title>
        <authorList>
            <person name="Klenk H.-P."/>
        </authorList>
    </citation>
    <scope>NUCLEOTIDE SEQUENCE [LARGE SCALE GENOMIC DNA]</scope>
    <source>
        <strain evidence="13 14">DSM 23040</strain>
    </source>
</reference>
<comment type="catalytic activity">
    <reaction evidence="10">
        <text>adenosine + phosphate = alpha-D-ribose 1-phosphate + adenine</text>
        <dbReference type="Rhea" id="RHEA:27642"/>
        <dbReference type="ChEBI" id="CHEBI:16335"/>
        <dbReference type="ChEBI" id="CHEBI:16708"/>
        <dbReference type="ChEBI" id="CHEBI:43474"/>
        <dbReference type="ChEBI" id="CHEBI:57720"/>
        <dbReference type="EC" id="2.4.2.1"/>
    </reaction>
    <physiologicalReaction direction="left-to-right" evidence="10">
        <dbReference type="Rhea" id="RHEA:27643"/>
    </physiologicalReaction>
</comment>
<keyword evidence="7" id="KW-0862">Zinc</keyword>
<comment type="catalytic activity">
    <reaction evidence="9">
        <text>adenosine + H2O + H(+) = inosine + NH4(+)</text>
        <dbReference type="Rhea" id="RHEA:24408"/>
        <dbReference type="ChEBI" id="CHEBI:15377"/>
        <dbReference type="ChEBI" id="CHEBI:15378"/>
        <dbReference type="ChEBI" id="CHEBI:16335"/>
        <dbReference type="ChEBI" id="CHEBI:17596"/>
        <dbReference type="ChEBI" id="CHEBI:28938"/>
        <dbReference type="EC" id="3.5.4.4"/>
    </reaction>
    <physiologicalReaction direction="left-to-right" evidence="9">
        <dbReference type="Rhea" id="RHEA:24409"/>
    </physiologicalReaction>
</comment>